<dbReference type="NCBIfam" id="TIGR00277">
    <property type="entry name" value="HDIG"/>
    <property type="match status" value="1"/>
</dbReference>
<dbReference type="Pfam" id="PF13487">
    <property type="entry name" value="HD_5"/>
    <property type="match status" value="1"/>
</dbReference>
<gene>
    <name evidence="1" type="primary">rpfG_10</name>
    <name evidence="1" type="ORF">CB4_03666</name>
</gene>
<sequence length="355" mass="40221">MNRKKLSYLLKDTILAEDIYSNTGTLLLEKGTRLRGTDITLLFNHDVDSIMVDDDAKHIKREVIEQIRDITGTTNKSFGNSYVNNLDQIKRMFEEIEENRPISLHSYLASYSSLLESALENTSMLLALHKVRGFDDYTYRHSLNVSLLCGVIARLLHLSPDDIWLYGQCGLLHDIGKLKLNPILIQKDHKKLTDKEKEELRSHTTYGCEILSLVSGTNDIIKEAALYHHEYLDGSGYPKGLQGDQIPFTAQVVAVANEYDRYCSDQVGSPHVSPYQAAQELTNAAFNNQLNPRIVLPFVRFIVGGYIGHNVTLNDQTRGTIVYLNPDEPLRPLVKTETGYIDLRQARKLSIIEID</sequence>
<dbReference type="OrthoDB" id="9759601at2"/>
<dbReference type="InterPro" id="IPR003607">
    <property type="entry name" value="HD/PDEase_dom"/>
</dbReference>
<evidence type="ECO:0000313" key="2">
    <source>
        <dbReference type="Proteomes" id="UP000217696"/>
    </source>
</evidence>
<dbReference type="RefSeq" id="WP_096467143.1">
    <property type="nucleotide sequence ID" value="NZ_AP017312.1"/>
</dbReference>
<dbReference type="EC" id="3.1.4.52" evidence="1"/>
<accession>A0A0U5B0H0</accession>
<keyword evidence="2" id="KW-1185">Reference proteome</keyword>
<name>A0A0U5B0H0_9BACL</name>
<dbReference type="PANTHER" id="PTHR43155">
    <property type="entry name" value="CYCLIC DI-GMP PHOSPHODIESTERASE PA4108-RELATED"/>
    <property type="match status" value="1"/>
</dbReference>
<dbReference type="CDD" id="cd00077">
    <property type="entry name" value="HDc"/>
    <property type="match status" value="1"/>
</dbReference>
<keyword evidence="1" id="KW-0378">Hydrolase</keyword>
<dbReference type="SUPFAM" id="SSF109604">
    <property type="entry name" value="HD-domain/PDEase-like"/>
    <property type="match status" value="1"/>
</dbReference>
<proteinExistence type="predicted"/>
<organism evidence="1 2">
    <name type="scientific">Aneurinibacillus soli</name>
    <dbReference type="NCBI Taxonomy" id="1500254"/>
    <lineage>
        <taxon>Bacteria</taxon>
        <taxon>Bacillati</taxon>
        <taxon>Bacillota</taxon>
        <taxon>Bacilli</taxon>
        <taxon>Bacillales</taxon>
        <taxon>Paenibacillaceae</taxon>
        <taxon>Aneurinibacillus group</taxon>
        <taxon>Aneurinibacillus</taxon>
    </lineage>
</organism>
<dbReference type="Proteomes" id="UP000217696">
    <property type="component" value="Chromosome"/>
</dbReference>
<reference evidence="1 2" key="1">
    <citation type="submission" date="2015-12" db="EMBL/GenBank/DDBJ databases">
        <title>Genome sequence of Aneurinibacillus soli.</title>
        <authorList>
            <person name="Lee J.S."/>
            <person name="Lee K.C."/>
            <person name="Kim K.K."/>
            <person name="Lee B.W."/>
        </authorList>
    </citation>
    <scope>NUCLEOTIDE SEQUENCE [LARGE SCALE GENOMIC DNA]</scope>
    <source>
        <strain evidence="1 2">CB4</strain>
    </source>
</reference>
<evidence type="ECO:0000313" key="1">
    <source>
        <dbReference type="EMBL" id="BAU29466.1"/>
    </source>
</evidence>
<dbReference type="PROSITE" id="PS51832">
    <property type="entry name" value="HD_GYP"/>
    <property type="match status" value="1"/>
</dbReference>
<dbReference type="Gene3D" id="1.10.3210.10">
    <property type="entry name" value="Hypothetical protein af1432"/>
    <property type="match status" value="1"/>
</dbReference>
<protein>
    <submittedName>
        <fullName evidence="1">Cyclic di-GMP phosphodiesterase response regulator RpfG</fullName>
        <ecNumber evidence="1">3.1.4.52</ecNumber>
    </submittedName>
</protein>
<dbReference type="InterPro" id="IPR037522">
    <property type="entry name" value="HD_GYP_dom"/>
</dbReference>
<dbReference type="KEGG" id="asoc:CB4_03666"/>
<dbReference type="InterPro" id="IPR006675">
    <property type="entry name" value="HDIG_dom"/>
</dbReference>
<dbReference type="PANTHER" id="PTHR43155:SF2">
    <property type="entry name" value="CYCLIC DI-GMP PHOSPHODIESTERASE PA4108"/>
    <property type="match status" value="1"/>
</dbReference>
<dbReference type="GO" id="GO:0071111">
    <property type="term" value="F:cyclic-guanylate-specific phosphodiesterase activity"/>
    <property type="evidence" value="ECO:0007669"/>
    <property type="project" value="UniProtKB-EC"/>
</dbReference>
<dbReference type="EMBL" id="AP017312">
    <property type="protein sequence ID" value="BAU29466.1"/>
    <property type="molecule type" value="Genomic_DNA"/>
</dbReference>
<dbReference type="AlphaFoldDB" id="A0A0U5B0H0"/>